<dbReference type="PANTHER" id="PTHR11439">
    <property type="entry name" value="GAG-POL-RELATED RETROTRANSPOSON"/>
    <property type="match status" value="1"/>
</dbReference>
<protein>
    <recommendedName>
        <fullName evidence="1">Reverse transcriptase Ty1/copia-type domain-containing protein</fullName>
    </recommendedName>
</protein>
<sequence length="587" mass="66643">MLPILTGHRRAREDEESLLSGEAEWKRNRTGLVAVGGDAEEGPDALEAFAVYAAIAVVTAMETEPEQKLWHESEVRLPRTFKQAMASPQHKEWWKGMEREVAAMEEKYVLELVPEDDMPAGKKALQTILHFQIKTDNDGNVMRFRQRLCARGDKQESGIDFLVMETFFPVARMASFRLFVALCVLLELDPFSCDINTAYFNARLKIKYFISRITGFPLRTGWVYKWRRCTTEPCLYVYTEDGVTAILLVYVDDLICASNDEKWKVEFFQALNTKYGIKDQGRLHEYLGIQVDWTNEGAFLHQEKYAKDVLNRFGFAPAHCEPKEIGIEYRAAIGALMYMATSTRPDLAYPVGYLSRFVDNPTVQHGGALKRVIRYLVTTSNLGILFKRPDGNPSRNLETITIDGYCDSDWGNCPDTCRSITGYSLMIAGGPVAWAARRQSVVAQSTAEAEYVASCEACMVGKSLIDILTEAVPHKRVEFTLGVDNQAAIALASNPTYSRKTRHIELRFHYVREQVKKHAVKIWKIAGDLNPADLLTKPLGFPRLAKLKTLIRMKPDLLQTGRELRRAGYQDQQRLDKDDRLLEGDRD</sequence>
<evidence type="ECO:0000313" key="2">
    <source>
        <dbReference type="EMBL" id="KAG3218250.1"/>
    </source>
</evidence>
<dbReference type="VEuPathDB" id="FungiDB:PC110_g20123"/>
<dbReference type="CDD" id="cd09272">
    <property type="entry name" value="RNase_HI_RT_Ty1"/>
    <property type="match status" value="1"/>
</dbReference>
<dbReference type="Proteomes" id="UP000760860">
    <property type="component" value="Unassembled WGS sequence"/>
</dbReference>
<dbReference type="SUPFAM" id="SSF56672">
    <property type="entry name" value="DNA/RNA polymerases"/>
    <property type="match status" value="1"/>
</dbReference>
<organism evidence="2 3">
    <name type="scientific">Phytophthora cactorum</name>
    <dbReference type="NCBI Taxonomy" id="29920"/>
    <lineage>
        <taxon>Eukaryota</taxon>
        <taxon>Sar</taxon>
        <taxon>Stramenopiles</taxon>
        <taxon>Oomycota</taxon>
        <taxon>Peronosporomycetes</taxon>
        <taxon>Peronosporales</taxon>
        <taxon>Peronosporaceae</taxon>
        <taxon>Phytophthora</taxon>
    </lineage>
</organism>
<reference evidence="2" key="1">
    <citation type="submission" date="2018-05" db="EMBL/GenBank/DDBJ databases">
        <title>Effector identification in a new, highly contiguous assembly of the strawberry crown rot pathogen Phytophthora cactorum.</title>
        <authorList>
            <person name="Armitage A.D."/>
            <person name="Nellist C.F."/>
            <person name="Bates H."/>
            <person name="Vickerstaff R.J."/>
            <person name="Harrison R.J."/>
        </authorList>
    </citation>
    <scope>NUCLEOTIDE SEQUENCE</scope>
    <source>
        <strain evidence="2">P421</strain>
    </source>
</reference>
<dbReference type="InterPro" id="IPR013103">
    <property type="entry name" value="RVT_2"/>
</dbReference>
<dbReference type="AlphaFoldDB" id="A0A8T1I077"/>
<comment type="caution">
    <text evidence="2">The sequence shown here is derived from an EMBL/GenBank/DDBJ whole genome shotgun (WGS) entry which is preliminary data.</text>
</comment>
<proteinExistence type="predicted"/>
<accession>A0A8T1I077</accession>
<feature type="domain" description="Reverse transcriptase Ty1/copia-type" evidence="1">
    <location>
        <begin position="117"/>
        <end position="217"/>
    </location>
</feature>
<evidence type="ECO:0000259" key="1">
    <source>
        <dbReference type="Pfam" id="PF07727"/>
    </source>
</evidence>
<evidence type="ECO:0000313" key="3">
    <source>
        <dbReference type="Proteomes" id="UP000760860"/>
    </source>
</evidence>
<feature type="domain" description="Reverse transcriptase Ty1/copia-type" evidence="1">
    <location>
        <begin position="225"/>
        <end position="318"/>
    </location>
</feature>
<gene>
    <name evidence="2" type="ORF">PC129_g10937</name>
</gene>
<dbReference type="Pfam" id="PF07727">
    <property type="entry name" value="RVT_2"/>
    <property type="match status" value="2"/>
</dbReference>
<dbReference type="EMBL" id="RCMV01000374">
    <property type="protein sequence ID" value="KAG3218250.1"/>
    <property type="molecule type" value="Genomic_DNA"/>
</dbReference>
<dbReference type="VEuPathDB" id="FungiDB:PC110_g22352"/>
<name>A0A8T1I077_9STRA</name>
<dbReference type="PANTHER" id="PTHR11439:SF491">
    <property type="entry name" value="INTEGRASE CATALYTIC DOMAIN-CONTAINING PROTEIN"/>
    <property type="match status" value="1"/>
</dbReference>
<dbReference type="InterPro" id="IPR043502">
    <property type="entry name" value="DNA/RNA_pol_sf"/>
</dbReference>